<keyword evidence="2" id="KW-1185">Reference proteome</keyword>
<dbReference type="PIRSF" id="PIRSF033563">
    <property type="entry name" value="UCP033563"/>
    <property type="match status" value="1"/>
</dbReference>
<name>A0A5C6CU03_9BACT</name>
<gene>
    <name evidence="1" type="ORF">Pla144_17220</name>
</gene>
<sequence length="453" mass="50408">MPDISAFHGIRYDLGQVGSLSNVIAPPYDVIDSQLQQELLDKHPANCVRIVLGQDQDGDDDTNNRYTRAARTMRNWLREGVLFAEGEPAIYVYHQVFTEGEQELTRRGFMCRTRLERFGKGNIYPHEETHGGAKADRLKLWKACKANCSQIFGLYPDESNIAQEILEEAIRGVAPLEATDHLGVLHRIWPVNDIATITDVIAAMGGLPIYIADGHHRYETACNYRDELAAELAAKGEQLDPEHPANFVLMMCVSMSDPGMIVLPTHRLFRGLHAMTSQDLQKQLGECFNCDVSSTGPETAPGLWEEIEMEGDQGTMAFYTAEDQTWTVARLTAEGQQKMAEISSDHCSDWQGLGVSLLHRLVMDHLLDKPNLPAPKYVRAIEEVVEGLQQGDSAGRDHTGQQGTGGRFELAAMVMPATVDHIRAISNANERMPAKSTYFYPKLLSGLLFNPLE</sequence>
<dbReference type="RefSeq" id="WP_146449895.1">
    <property type="nucleotide sequence ID" value="NZ_SJPS01000002.1"/>
</dbReference>
<dbReference type="PANTHER" id="PTHR36454:SF1">
    <property type="entry name" value="DUF1015 DOMAIN-CONTAINING PROTEIN"/>
    <property type="match status" value="1"/>
</dbReference>
<dbReference type="InterPro" id="IPR008323">
    <property type="entry name" value="UCP033563"/>
</dbReference>
<evidence type="ECO:0000313" key="2">
    <source>
        <dbReference type="Proteomes" id="UP000318437"/>
    </source>
</evidence>
<evidence type="ECO:0000313" key="1">
    <source>
        <dbReference type="EMBL" id="TWU28433.1"/>
    </source>
</evidence>
<dbReference type="Pfam" id="PF06245">
    <property type="entry name" value="DUF1015"/>
    <property type="match status" value="1"/>
</dbReference>
<dbReference type="OrthoDB" id="9781616at2"/>
<organism evidence="1 2">
    <name type="scientific">Bythopirellula polymerisocia</name>
    <dbReference type="NCBI Taxonomy" id="2528003"/>
    <lineage>
        <taxon>Bacteria</taxon>
        <taxon>Pseudomonadati</taxon>
        <taxon>Planctomycetota</taxon>
        <taxon>Planctomycetia</taxon>
        <taxon>Pirellulales</taxon>
        <taxon>Lacipirellulaceae</taxon>
        <taxon>Bythopirellula</taxon>
    </lineage>
</organism>
<accession>A0A5C6CU03</accession>
<dbReference type="Proteomes" id="UP000318437">
    <property type="component" value="Unassembled WGS sequence"/>
</dbReference>
<evidence type="ECO:0008006" key="3">
    <source>
        <dbReference type="Google" id="ProtNLM"/>
    </source>
</evidence>
<dbReference type="EMBL" id="SJPS01000002">
    <property type="protein sequence ID" value="TWU28433.1"/>
    <property type="molecule type" value="Genomic_DNA"/>
</dbReference>
<reference evidence="1 2" key="1">
    <citation type="submission" date="2019-02" db="EMBL/GenBank/DDBJ databases">
        <title>Deep-cultivation of Planctomycetes and their phenomic and genomic characterization uncovers novel biology.</title>
        <authorList>
            <person name="Wiegand S."/>
            <person name="Jogler M."/>
            <person name="Boedeker C."/>
            <person name="Pinto D."/>
            <person name="Vollmers J."/>
            <person name="Rivas-Marin E."/>
            <person name="Kohn T."/>
            <person name="Peeters S.H."/>
            <person name="Heuer A."/>
            <person name="Rast P."/>
            <person name="Oberbeckmann S."/>
            <person name="Bunk B."/>
            <person name="Jeske O."/>
            <person name="Meyerdierks A."/>
            <person name="Storesund J.E."/>
            <person name="Kallscheuer N."/>
            <person name="Luecker S."/>
            <person name="Lage O.M."/>
            <person name="Pohl T."/>
            <person name="Merkel B.J."/>
            <person name="Hornburger P."/>
            <person name="Mueller R.-W."/>
            <person name="Bruemmer F."/>
            <person name="Labrenz M."/>
            <person name="Spormann A.M."/>
            <person name="Op Den Camp H."/>
            <person name="Overmann J."/>
            <person name="Amann R."/>
            <person name="Jetten M.S.M."/>
            <person name="Mascher T."/>
            <person name="Medema M.H."/>
            <person name="Devos D.P."/>
            <person name="Kaster A.-K."/>
            <person name="Ovreas L."/>
            <person name="Rohde M."/>
            <person name="Galperin M.Y."/>
            <person name="Jogler C."/>
        </authorList>
    </citation>
    <scope>NUCLEOTIDE SEQUENCE [LARGE SCALE GENOMIC DNA]</scope>
    <source>
        <strain evidence="1 2">Pla144</strain>
    </source>
</reference>
<dbReference type="AlphaFoldDB" id="A0A5C6CU03"/>
<proteinExistence type="predicted"/>
<comment type="caution">
    <text evidence="1">The sequence shown here is derived from an EMBL/GenBank/DDBJ whole genome shotgun (WGS) entry which is preliminary data.</text>
</comment>
<protein>
    <recommendedName>
        <fullName evidence="3">Phosphatase</fullName>
    </recommendedName>
</protein>
<dbReference type="PANTHER" id="PTHR36454">
    <property type="entry name" value="LMO2823 PROTEIN"/>
    <property type="match status" value="1"/>
</dbReference>